<accession>A0ABV5U5Z3</accession>
<reference evidence="1 2" key="1">
    <citation type="submission" date="2024-09" db="EMBL/GenBank/DDBJ databases">
        <authorList>
            <person name="Sun Q."/>
            <person name="Mori K."/>
        </authorList>
    </citation>
    <scope>NUCLEOTIDE SEQUENCE [LARGE SCALE GENOMIC DNA]</scope>
    <source>
        <strain evidence="1 2">JCM 13852</strain>
    </source>
</reference>
<comment type="caution">
    <text evidence="1">The sequence shown here is derived from an EMBL/GenBank/DDBJ whole genome shotgun (WGS) entry which is preliminary data.</text>
</comment>
<evidence type="ECO:0000313" key="2">
    <source>
        <dbReference type="Proteomes" id="UP001589535"/>
    </source>
</evidence>
<dbReference type="RefSeq" id="WP_378196551.1">
    <property type="nucleotide sequence ID" value="NZ_JBHMBK010000016.1"/>
</dbReference>
<protein>
    <submittedName>
        <fullName evidence="1">Uncharacterized protein</fullName>
    </submittedName>
</protein>
<keyword evidence="2" id="KW-1185">Reference proteome</keyword>
<sequence>MTEIGGLRTYASEELPQSGGTLGILGTSAAVGSMWGSEGAEAGLIDRSTRSVGGSNYGWFGLDGCDRESYGVIKNYGQAASTIDDQLTAMYLNGQRRLRVPIYHRRGPETGTLMDSTGGNLMAQNRRNLADFLSSVRRVGFEEILVAFMPVGENAAHTWTEWREDVYQENWNLVHNLRSIVMGAGIHYRIDLCNEAIPAPSQPMLLAYAQRLWTDYTHVYGRNDTLGFSVIPDPSRIMRIPEVYRGNGPYVYDFHFYPGAGGDEYQRFMAAHVLMNDMGLGRQGWVVGGESLR</sequence>
<dbReference type="EMBL" id="JBHMBK010000016">
    <property type="protein sequence ID" value="MFB9686796.1"/>
    <property type="molecule type" value="Genomic_DNA"/>
</dbReference>
<evidence type="ECO:0000313" key="1">
    <source>
        <dbReference type="EMBL" id="MFB9686796.1"/>
    </source>
</evidence>
<name>A0ABV5U5Z3_9PSEU</name>
<proteinExistence type="predicted"/>
<gene>
    <name evidence="1" type="ORF">ACFFTO_21660</name>
</gene>
<organism evidence="1 2">
    <name type="scientific">Amycolatopsis plumensis</name>
    <dbReference type="NCBI Taxonomy" id="236508"/>
    <lineage>
        <taxon>Bacteria</taxon>
        <taxon>Bacillati</taxon>
        <taxon>Actinomycetota</taxon>
        <taxon>Actinomycetes</taxon>
        <taxon>Pseudonocardiales</taxon>
        <taxon>Pseudonocardiaceae</taxon>
        <taxon>Amycolatopsis</taxon>
    </lineage>
</organism>
<dbReference type="Proteomes" id="UP001589535">
    <property type="component" value="Unassembled WGS sequence"/>
</dbReference>